<protein>
    <submittedName>
        <fullName evidence="1">Uncharacterized protein</fullName>
    </submittedName>
</protein>
<organism evidence="1 2">
    <name type="scientific">Phaeosphaeria nodorum (strain SN15 / ATCC MYA-4574 / FGSC 10173)</name>
    <name type="common">Glume blotch fungus</name>
    <name type="synonym">Parastagonospora nodorum</name>
    <dbReference type="NCBI Taxonomy" id="321614"/>
    <lineage>
        <taxon>Eukaryota</taxon>
        <taxon>Fungi</taxon>
        <taxon>Dikarya</taxon>
        <taxon>Ascomycota</taxon>
        <taxon>Pezizomycotina</taxon>
        <taxon>Dothideomycetes</taxon>
        <taxon>Pleosporomycetidae</taxon>
        <taxon>Pleosporales</taxon>
        <taxon>Pleosporineae</taxon>
        <taxon>Phaeosphaeriaceae</taxon>
        <taxon>Parastagonospora</taxon>
    </lineage>
</organism>
<proteinExistence type="predicted"/>
<reference evidence="2" key="1">
    <citation type="journal article" date="2021" name="BMC Genomics">
        <title>Chromosome-level genome assembly and manually-curated proteome of model necrotroph Parastagonospora nodorum Sn15 reveals a genome-wide trove of candidate effector homologs, and redundancy of virulence-related functions within an accessory chromosome.</title>
        <authorList>
            <person name="Bertazzoni S."/>
            <person name="Jones D.A.B."/>
            <person name="Phan H.T."/>
            <person name="Tan K.-C."/>
            <person name="Hane J.K."/>
        </authorList>
    </citation>
    <scope>NUCLEOTIDE SEQUENCE [LARGE SCALE GENOMIC DNA]</scope>
    <source>
        <strain evidence="2">SN15 / ATCC MYA-4574 / FGSC 10173)</strain>
    </source>
</reference>
<dbReference type="VEuPathDB" id="FungiDB:JI435_421610"/>
<dbReference type="Proteomes" id="UP000663193">
    <property type="component" value="Chromosome 17"/>
</dbReference>
<gene>
    <name evidence="1" type="ORF">JI435_421610</name>
</gene>
<evidence type="ECO:0000313" key="1">
    <source>
        <dbReference type="EMBL" id="QRD04731.1"/>
    </source>
</evidence>
<accession>A0A7U2I622</accession>
<sequence>MARLNEDRHARLSIHDTLHYARSTPHGGEEAIVRQQLSSIHASRSRSPSAT</sequence>
<evidence type="ECO:0000313" key="2">
    <source>
        <dbReference type="Proteomes" id="UP000663193"/>
    </source>
</evidence>
<dbReference type="AlphaFoldDB" id="A0A7U2I622"/>
<dbReference type="EMBL" id="CP069039">
    <property type="protein sequence ID" value="QRD04731.1"/>
    <property type="molecule type" value="Genomic_DNA"/>
</dbReference>
<name>A0A7U2I622_PHANO</name>
<keyword evidence="2" id="KW-1185">Reference proteome</keyword>